<gene>
    <name evidence="1" type="ORF">B0681_08390</name>
</gene>
<comment type="caution">
    <text evidence="1">The sequence shown here is derived from an EMBL/GenBank/DDBJ whole genome shotgun (WGS) entry which is preliminary data.</text>
</comment>
<protein>
    <submittedName>
        <fullName evidence="1">Uncharacterized protein</fullName>
    </submittedName>
</protein>
<dbReference type="AlphaFoldDB" id="A0A1T0CP28"/>
<reference evidence="1 2" key="1">
    <citation type="submission" date="2017-02" db="EMBL/GenBank/DDBJ databases">
        <title>Draft genome sequence of Moraxella porci CCUG 54912T type strain.</title>
        <authorList>
            <person name="Salva-Serra F."/>
            <person name="Engstrom-Jakobsson H."/>
            <person name="Thorell K."/>
            <person name="Jaen-Luchoro D."/>
            <person name="Gonzales-Siles L."/>
            <person name="Karlsson R."/>
            <person name="Yazdan S."/>
            <person name="Boulund F."/>
            <person name="Johnning A."/>
            <person name="Engstrand L."/>
            <person name="Kristiansson E."/>
            <person name="Moore E."/>
        </authorList>
    </citation>
    <scope>NUCLEOTIDE SEQUENCE [LARGE SCALE GENOMIC DNA]</scope>
    <source>
        <strain evidence="1 2">CCUG 54912</strain>
    </source>
</reference>
<dbReference type="EMBL" id="MUYV01000011">
    <property type="protein sequence ID" value="OOS24102.1"/>
    <property type="molecule type" value="Genomic_DNA"/>
</dbReference>
<accession>A0A1T0CP28</accession>
<dbReference type="STRING" id="573983.B0681_08390"/>
<sequence>MAQIGEYGVQVLDSGSIESFQLYDNTKAALREIADSIGFEYDDGWNTRQFGSKLIDALA</sequence>
<dbReference type="Proteomes" id="UP000190683">
    <property type="component" value="Unassembled WGS sequence"/>
</dbReference>
<keyword evidence="2" id="KW-1185">Reference proteome</keyword>
<evidence type="ECO:0000313" key="2">
    <source>
        <dbReference type="Proteomes" id="UP000190683"/>
    </source>
</evidence>
<name>A0A1T0CP28_9GAMM</name>
<evidence type="ECO:0000313" key="1">
    <source>
        <dbReference type="EMBL" id="OOS24102.1"/>
    </source>
</evidence>
<organism evidence="1 2">
    <name type="scientific">Moraxella porci DSM 25326</name>
    <dbReference type="NCBI Taxonomy" id="573983"/>
    <lineage>
        <taxon>Bacteria</taxon>
        <taxon>Pseudomonadati</taxon>
        <taxon>Pseudomonadota</taxon>
        <taxon>Gammaproteobacteria</taxon>
        <taxon>Moraxellales</taxon>
        <taxon>Moraxellaceae</taxon>
        <taxon>Moraxella</taxon>
    </lineage>
</organism>
<proteinExistence type="predicted"/>